<keyword evidence="1" id="KW-0812">Transmembrane</keyword>
<dbReference type="GO" id="GO:0006355">
    <property type="term" value="P:regulation of DNA-templated transcription"/>
    <property type="evidence" value="ECO:0007669"/>
    <property type="project" value="InterPro"/>
</dbReference>
<dbReference type="SMART" id="SM00421">
    <property type="entry name" value="HTH_LUXR"/>
    <property type="match status" value="1"/>
</dbReference>
<dbReference type="GO" id="GO:0003677">
    <property type="term" value="F:DNA binding"/>
    <property type="evidence" value="ECO:0007669"/>
    <property type="project" value="InterPro"/>
</dbReference>
<feature type="domain" description="HTH luxR-type" evidence="2">
    <location>
        <begin position="112"/>
        <end position="169"/>
    </location>
</feature>
<dbReference type="Gene3D" id="1.10.10.10">
    <property type="entry name" value="Winged helix-like DNA-binding domain superfamily/Winged helix DNA-binding domain"/>
    <property type="match status" value="1"/>
</dbReference>
<dbReference type="SUPFAM" id="SSF46894">
    <property type="entry name" value="C-terminal effector domain of the bipartite response regulators"/>
    <property type="match status" value="1"/>
</dbReference>
<keyword evidence="1" id="KW-0472">Membrane</keyword>
<dbReference type="STRING" id="355243.SAMN03080615_02239"/>
<evidence type="ECO:0000256" key="1">
    <source>
        <dbReference type="SAM" id="Phobius"/>
    </source>
</evidence>
<protein>
    <submittedName>
        <fullName evidence="3">Regulatory protein, luxR family</fullName>
    </submittedName>
</protein>
<organism evidence="3 4">
    <name type="scientific">Amphritea atlantica</name>
    <dbReference type="NCBI Taxonomy" id="355243"/>
    <lineage>
        <taxon>Bacteria</taxon>
        <taxon>Pseudomonadati</taxon>
        <taxon>Pseudomonadota</taxon>
        <taxon>Gammaproteobacteria</taxon>
        <taxon>Oceanospirillales</taxon>
        <taxon>Oceanospirillaceae</taxon>
        <taxon>Amphritea</taxon>
    </lineage>
</organism>
<dbReference type="CDD" id="cd06170">
    <property type="entry name" value="LuxR_C_like"/>
    <property type="match status" value="1"/>
</dbReference>
<dbReference type="InterPro" id="IPR016032">
    <property type="entry name" value="Sig_transdc_resp-reg_C-effctor"/>
</dbReference>
<keyword evidence="4" id="KW-1185">Reference proteome</keyword>
<evidence type="ECO:0000259" key="2">
    <source>
        <dbReference type="SMART" id="SM00421"/>
    </source>
</evidence>
<name>A0A1H9HUZ1_9GAMM</name>
<accession>A0A1H9HUZ1</accession>
<dbReference type="PRINTS" id="PR00038">
    <property type="entry name" value="HTHLUXR"/>
</dbReference>
<proteinExistence type="predicted"/>
<dbReference type="AlphaFoldDB" id="A0A1H9HUZ1"/>
<feature type="transmembrane region" description="Helical" evidence="1">
    <location>
        <begin position="16"/>
        <end position="34"/>
    </location>
</feature>
<dbReference type="Proteomes" id="UP000198749">
    <property type="component" value="Unassembled WGS sequence"/>
</dbReference>
<dbReference type="EMBL" id="FOGB01000006">
    <property type="protein sequence ID" value="SEQ66154.1"/>
    <property type="molecule type" value="Genomic_DNA"/>
</dbReference>
<evidence type="ECO:0000313" key="4">
    <source>
        <dbReference type="Proteomes" id="UP000198749"/>
    </source>
</evidence>
<dbReference type="InterPro" id="IPR000792">
    <property type="entry name" value="Tscrpt_reg_LuxR_C"/>
</dbReference>
<evidence type="ECO:0000313" key="3">
    <source>
        <dbReference type="EMBL" id="SEQ66154.1"/>
    </source>
</evidence>
<keyword evidence="1" id="KW-1133">Transmembrane helix</keyword>
<gene>
    <name evidence="3" type="ORF">SAMN03080615_02239</name>
</gene>
<dbReference type="Pfam" id="PF00196">
    <property type="entry name" value="GerE"/>
    <property type="match status" value="1"/>
</dbReference>
<dbReference type="OrthoDB" id="8277135at2"/>
<sequence length="174" mass="19754">MLSNGDIMIEADKWNALIRVFFVLIVITSFSDIVADVLQGANVLHIVQESVVFVFALSLLLLLFLNTRAHEQRNAQLLVDLEEAKIHSAQASEELVSAKRMFGEEITKQFIKWELTESESDIALFTLKGFSAKEIADFRNTSEKTVRNQLTSVYKKSGTTSKVSFTAWFMEDLW</sequence>
<dbReference type="InterPro" id="IPR036388">
    <property type="entry name" value="WH-like_DNA-bd_sf"/>
</dbReference>
<feature type="transmembrane region" description="Helical" evidence="1">
    <location>
        <begin position="46"/>
        <end position="65"/>
    </location>
</feature>
<reference evidence="4" key="1">
    <citation type="submission" date="2016-10" db="EMBL/GenBank/DDBJ databases">
        <authorList>
            <person name="Varghese N."/>
            <person name="Submissions S."/>
        </authorList>
    </citation>
    <scope>NUCLEOTIDE SEQUENCE [LARGE SCALE GENOMIC DNA]</scope>
    <source>
        <strain evidence="4">DSM 18887</strain>
    </source>
</reference>